<dbReference type="EMBL" id="AEEC02000040">
    <property type="protein sequence ID" value="EOA02751.1"/>
    <property type="molecule type" value="Genomic_DNA"/>
</dbReference>
<organism evidence="4 5">
    <name type="scientific">Herbaspirillum frisingense GSF30</name>
    <dbReference type="NCBI Taxonomy" id="864073"/>
    <lineage>
        <taxon>Bacteria</taxon>
        <taxon>Pseudomonadati</taxon>
        <taxon>Pseudomonadota</taxon>
        <taxon>Betaproteobacteria</taxon>
        <taxon>Burkholderiales</taxon>
        <taxon>Oxalobacteraceae</taxon>
        <taxon>Herbaspirillum</taxon>
    </lineage>
</organism>
<reference evidence="4 5" key="1">
    <citation type="journal article" date="2013" name="Front. Microbiol.">
        <title>The genome of the endophytic bacterium H. frisingense GSF30(T) identifies diverse strategies in the Herbaspirillum genus to interact with plants.</title>
        <authorList>
            <person name="Straub D."/>
            <person name="Rothballer M."/>
            <person name="Hartmann A."/>
            <person name="Ludewig U."/>
        </authorList>
    </citation>
    <scope>NUCLEOTIDE SEQUENCE [LARGE SCALE GENOMIC DNA]</scope>
    <source>
        <strain evidence="4 5">GSF30</strain>
    </source>
</reference>
<dbReference type="InterPro" id="IPR027417">
    <property type="entry name" value="P-loop_NTPase"/>
</dbReference>
<dbReference type="CDD" id="cd02042">
    <property type="entry name" value="ParAB_family"/>
    <property type="match status" value="1"/>
</dbReference>
<dbReference type="SUPFAM" id="SSF52540">
    <property type="entry name" value="P-loop containing nucleoside triphosphate hydrolases"/>
    <property type="match status" value="1"/>
</dbReference>
<dbReference type="GO" id="GO:0051782">
    <property type="term" value="P:negative regulation of cell division"/>
    <property type="evidence" value="ECO:0007669"/>
    <property type="project" value="TreeGrafter"/>
</dbReference>
<dbReference type="GO" id="GO:0005829">
    <property type="term" value="C:cytosol"/>
    <property type="evidence" value="ECO:0007669"/>
    <property type="project" value="TreeGrafter"/>
</dbReference>
<dbReference type="Pfam" id="PF06564">
    <property type="entry name" value="CBP_BcsQ"/>
    <property type="match status" value="1"/>
</dbReference>
<dbReference type="PANTHER" id="PTHR43384">
    <property type="entry name" value="SEPTUM SITE-DETERMINING PROTEIN MIND HOMOLOG, CHLOROPLASTIC-RELATED"/>
    <property type="match status" value="1"/>
</dbReference>
<dbReference type="Gene3D" id="3.40.50.300">
    <property type="entry name" value="P-loop containing nucleotide triphosphate hydrolases"/>
    <property type="match status" value="1"/>
</dbReference>
<dbReference type="Proteomes" id="UP000006772">
    <property type="component" value="Unassembled WGS sequence"/>
</dbReference>
<dbReference type="GO" id="GO:0016887">
    <property type="term" value="F:ATP hydrolysis activity"/>
    <property type="evidence" value="ECO:0007669"/>
    <property type="project" value="TreeGrafter"/>
</dbReference>
<dbReference type="GO" id="GO:0009898">
    <property type="term" value="C:cytoplasmic side of plasma membrane"/>
    <property type="evidence" value="ECO:0007669"/>
    <property type="project" value="TreeGrafter"/>
</dbReference>
<dbReference type="RefSeq" id="WP_006465004.1">
    <property type="nucleotide sequence ID" value="NZ_AEEC02000040.1"/>
</dbReference>
<dbReference type="AlphaFoldDB" id="A0AAI9N1U4"/>
<dbReference type="GO" id="GO:0005524">
    <property type="term" value="F:ATP binding"/>
    <property type="evidence" value="ECO:0007669"/>
    <property type="project" value="UniProtKB-KW"/>
</dbReference>
<evidence type="ECO:0000256" key="3">
    <source>
        <dbReference type="SAM" id="MobiDB-lite"/>
    </source>
</evidence>
<dbReference type="NCBIfam" id="TIGR03371">
    <property type="entry name" value="cellulose_yhjQ"/>
    <property type="match status" value="1"/>
</dbReference>
<sequence length="496" mass="51574">MGNDISNLLSKFGATVDGYLEIEAAIDYKEPVRKPAAPKVVVEAAPAVQQQAERVAEQVAQAAQAAPAVVKSVPPIVVAKSVAPQQRIEPVMEPVVDVDVAAAKVEAPVSAPHPAPMAAMVSSTLAPASSPLPAEIPAQPQVQAEAEAEVQVQARSDSPEPQPADAALVTREAIAPAPAPLAAALVTATAPAVMPTVVADAAVPSMLRSLLGEVAQQRQSKQTAGANKVLASLTPSTPAQVIAIVSPKGGVGKTTLCSALACALARHGRVIAIDLDPQNALQYHLGVSVLPEPGSAGPAPAAIHAEAPDWRATWRDGSAGTKVVTHDVVAHQGEAGIARQMALDPQWLTRQLQAMDLQPGDVVMLDLPAGQSAYFDQALQAADQVVAVVTPDAGSFLALEHMRQALHGRNNCRYIVNKYNAARTFSQDMLEVLKRWMGSRLAGVIALDHAISEGLAYGFNPLIKAGHSPAYEQLRTISEQLHAEVVKSALAGGRAS</sequence>
<evidence type="ECO:0000256" key="1">
    <source>
        <dbReference type="ARBA" id="ARBA00022741"/>
    </source>
</evidence>
<name>A0AAI9N1U4_9BURK</name>
<dbReference type="InterPro" id="IPR017746">
    <property type="entry name" value="Cellulose_synthase_operon_BcsQ"/>
</dbReference>
<comment type="caution">
    <text evidence="4">The sequence shown here is derived from an EMBL/GenBank/DDBJ whole genome shotgun (WGS) entry which is preliminary data.</text>
</comment>
<proteinExistence type="predicted"/>
<dbReference type="PANTHER" id="PTHR43384:SF6">
    <property type="entry name" value="SEPTUM SITE-DETERMINING PROTEIN MIND HOMOLOG, CHLOROPLASTIC"/>
    <property type="match status" value="1"/>
</dbReference>
<keyword evidence="1" id="KW-0547">Nucleotide-binding</keyword>
<feature type="region of interest" description="Disordered" evidence="3">
    <location>
        <begin position="138"/>
        <end position="163"/>
    </location>
</feature>
<evidence type="ECO:0000313" key="4">
    <source>
        <dbReference type="EMBL" id="EOA02751.1"/>
    </source>
</evidence>
<accession>A0AAI9N1U4</accession>
<protein>
    <submittedName>
        <fullName evidence="4">Cell morphology protein</fullName>
    </submittedName>
</protein>
<evidence type="ECO:0000256" key="2">
    <source>
        <dbReference type="ARBA" id="ARBA00022840"/>
    </source>
</evidence>
<dbReference type="InterPro" id="IPR050625">
    <property type="entry name" value="ParA/MinD_ATPase"/>
</dbReference>
<evidence type="ECO:0000313" key="5">
    <source>
        <dbReference type="Proteomes" id="UP000006772"/>
    </source>
</evidence>
<feature type="compositionally biased region" description="Low complexity" evidence="3">
    <location>
        <begin position="138"/>
        <end position="154"/>
    </location>
</feature>
<gene>
    <name evidence="4" type="ORF">HFRIS_021051</name>
</gene>
<keyword evidence="2" id="KW-0067">ATP-binding</keyword>